<dbReference type="GO" id="GO:0016020">
    <property type="term" value="C:membrane"/>
    <property type="evidence" value="ECO:0007669"/>
    <property type="project" value="UniProtKB-SubCell"/>
</dbReference>
<evidence type="ECO:0000256" key="3">
    <source>
        <dbReference type="ARBA" id="ARBA00022692"/>
    </source>
</evidence>
<keyword evidence="4 6" id="KW-1133">Transmembrane helix</keyword>
<dbReference type="PROSITE" id="PS00218">
    <property type="entry name" value="AMINO_ACID_PERMEASE_1"/>
    <property type="match status" value="1"/>
</dbReference>
<evidence type="ECO:0000256" key="1">
    <source>
        <dbReference type="ARBA" id="ARBA00004141"/>
    </source>
</evidence>
<feature type="transmembrane region" description="Helical" evidence="6">
    <location>
        <begin position="57"/>
        <end position="90"/>
    </location>
</feature>
<feature type="transmembrane region" description="Helical" evidence="6">
    <location>
        <begin position="322"/>
        <end position="343"/>
    </location>
</feature>
<sequence>MNQDEAFLARLGYKQDFKRAFSKIELFGVSFSVIGILPSLAGVLIFAIPYGGPVAMVWGWTACAFFSMFIATATAELGSAAPTAGGLYYWTFRYAPKRWRYILSWLVGYTNTVAYCVGLTSTEWTCAVALLAGVSIGSDLTYTPTTTQTFGVFTALLVCHALTASMSNSILARLQGFVIACNILLALGVIIALPLATPKEFINSAGYAFGHFENCGLLVIVFRSRPAEGAFDISVHISEEASNASFAVPFATISSPLVALILGWGNYLSRPPFEYNADNMVLGINVAIVFCMGTDIKSIIGSPTGQPFAAILFNSFGQRGTLAVWSIVVFAQFFIGASAVMAASRQMWAFSRDGVLPFSSFLYRRNKKTGTPIYAVWGSALLSFIAGLMVFAGPVAVSAIFSACVVAQNISLSIPFLCRDFGGQEWVPGVFDLGRLGPIVTAVAVVWMAFSSVILCFPENPGPPASEMNYTVLVVGGWVCLCLLYYWFPVYGGMYWFKGPVANVGVTERGEEESQDEKLGVEVVTLREGTRSSSLMNELS</sequence>
<evidence type="ECO:0000256" key="4">
    <source>
        <dbReference type="ARBA" id="ARBA00022989"/>
    </source>
</evidence>
<dbReference type="AlphaFoldDB" id="A0AAD5V406"/>
<accession>A0AAD5V406</accession>
<feature type="transmembrane region" description="Helical" evidence="6">
    <location>
        <begin position="470"/>
        <end position="488"/>
    </location>
</feature>
<evidence type="ECO:0000256" key="2">
    <source>
        <dbReference type="ARBA" id="ARBA00022448"/>
    </source>
</evidence>
<dbReference type="PANTHER" id="PTHR45649">
    <property type="entry name" value="AMINO-ACID PERMEASE BAT1"/>
    <property type="match status" value="1"/>
</dbReference>
<proteinExistence type="predicted"/>
<feature type="transmembrane region" description="Helical" evidence="6">
    <location>
        <begin position="430"/>
        <end position="450"/>
    </location>
</feature>
<organism evidence="7 8">
    <name type="scientific">Meripilus lineatus</name>
    <dbReference type="NCBI Taxonomy" id="2056292"/>
    <lineage>
        <taxon>Eukaryota</taxon>
        <taxon>Fungi</taxon>
        <taxon>Dikarya</taxon>
        <taxon>Basidiomycota</taxon>
        <taxon>Agaricomycotina</taxon>
        <taxon>Agaricomycetes</taxon>
        <taxon>Polyporales</taxon>
        <taxon>Meripilaceae</taxon>
        <taxon>Meripilus</taxon>
    </lineage>
</organism>
<dbReference type="InterPro" id="IPR002293">
    <property type="entry name" value="AA/rel_permease1"/>
</dbReference>
<dbReference type="Gene3D" id="1.20.1740.10">
    <property type="entry name" value="Amino acid/polyamine transporter I"/>
    <property type="match status" value="1"/>
</dbReference>
<feature type="transmembrane region" description="Helical" evidence="6">
    <location>
        <begin position="174"/>
        <end position="196"/>
    </location>
</feature>
<protein>
    <recommendedName>
        <fullName evidence="9">APC amino acid permease</fullName>
    </recommendedName>
</protein>
<keyword evidence="2" id="KW-0813">Transport</keyword>
<dbReference type="Pfam" id="PF13520">
    <property type="entry name" value="AA_permease_2"/>
    <property type="match status" value="1"/>
</dbReference>
<feature type="transmembrane region" description="Helical" evidence="6">
    <location>
        <begin position="373"/>
        <end position="393"/>
    </location>
</feature>
<dbReference type="Proteomes" id="UP001212997">
    <property type="component" value="Unassembled WGS sequence"/>
</dbReference>
<dbReference type="PANTHER" id="PTHR45649:SF6">
    <property type="entry name" value="GABA-SPECIFIC PERMEASE"/>
    <property type="match status" value="1"/>
</dbReference>
<keyword evidence="5 6" id="KW-0472">Membrane</keyword>
<evidence type="ECO:0000256" key="6">
    <source>
        <dbReference type="SAM" id="Phobius"/>
    </source>
</evidence>
<reference evidence="7" key="1">
    <citation type="submission" date="2022-07" db="EMBL/GenBank/DDBJ databases">
        <title>Genome Sequence of Physisporinus lineatus.</title>
        <authorList>
            <person name="Buettner E."/>
        </authorList>
    </citation>
    <scope>NUCLEOTIDE SEQUENCE</scope>
    <source>
        <strain evidence="7">VT162</strain>
    </source>
</reference>
<feature type="transmembrane region" description="Helical" evidence="6">
    <location>
        <begin position="141"/>
        <end position="162"/>
    </location>
</feature>
<gene>
    <name evidence="7" type="ORF">NLI96_g4821</name>
</gene>
<dbReference type="EMBL" id="JANAWD010000147">
    <property type="protein sequence ID" value="KAJ3485620.1"/>
    <property type="molecule type" value="Genomic_DNA"/>
</dbReference>
<evidence type="ECO:0000313" key="8">
    <source>
        <dbReference type="Proteomes" id="UP001212997"/>
    </source>
</evidence>
<dbReference type="GO" id="GO:0006865">
    <property type="term" value="P:amino acid transport"/>
    <property type="evidence" value="ECO:0007669"/>
    <property type="project" value="InterPro"/>
</dbReference>
<dbReference type="PIRSF" id="PIRSF006060">
    <property type="entry name" value="AA_transporter"/>
    <property type="match status" value="1"/>
</dbReference>
<evidence type="ECO:0000313" key="7">
    <source>
        <dbReference type="EMBL" id="KAJ3485620.1"/>
    </source>
</evidence>
<comment type="subcellular location">
    <subcellularLocation>
        <location evidence="1">Membrane</location>
        <topology evidence="1">Multi-pass membrane protein</topology>
    </subcellularLocation>
</comment>
<evidence type="ECO:0008006" key="9">
    <source>
        <dbReference type="Google" id="ProtNLM"/>
    </source>
</evidence>
<name>A0AAD5V406_9APHY</name>
<feature type="transmembrane region" description="Helical" evidence="6">
    <location>
        <begin position="102"/>
        <end position="121"/>
    </location>
</feature>
<feature type="transmembrane region" description="Helical" evidence="6">
    <location>
        <begin position="26"/>
        <end position="51"/>
    </location>
</feature>
<dbReference type="GO" id="GO:0022857">
    <property type="term" value="F:transmembrane transporter activity"/>
    <property type="evidence" value="ECO:0007669"/>
    <property type="project" value="InterPro"/>
</dbReference>
<feature type="transmembrane region" description="Helical" evidence="6">
    <location>
        <begin position="280"/>
        <end position="302"/>
    </location>
</feature>
<dbReference type="InterPro" id="IPR004840">
    <property type="entry name" value="Amino_acid_permease_CS"/>
</dbReference>
<evidence type="ECO:0000256" key="5">
    <source>
        <dbReference type="ARBA" id="ARBA00023136"/>
    </source>
</evidence>
<comment type="caution">
    <text evidence="7">The sequence shown here is derived from an EMBL/GenBank/DDBJ whole genome shotgun (WGS) entry which is preliminary data.</text>
</comment>
<keyword evidence="3 6" id="KW-0812">Transmembrane</keyword>
<keyword evidence="8" id="KW-1185">Reference proteome</keyword>
<feature type="transmembrane region" description="Helical" evidence="6">
    <location>
        <begin position="246"/>
        <end position="268"/>
    </location>
</feature>